<accession>A0A9P4QMX0</accession>
<dbReference type="AlphaFoldDB" id="A0A9P4QMX0"/>
<evidence type="ECO:0000313" key="2">
    <source>
        <dbReference type="EMBL" id="KAF2728560.1"/>
    </source>
</evidence>
<reference evidence="2" key="1">
    <citation type="journal article" date="2020" name="Stud. Mycol.">
        <title>101 Dothideomycetes genomes: a test case for predicting lifestyles and emergence of pathogens.</title>
        <authorList>
            <person name="Haridas S."/>
            <person name="Albert R."/>
            <person name="Binder M."/>
            <person name="Bloem J."/>
            <person name="Labutti K."/>
            <person name="Salamov A."/>
            <person name="Andreopoulos B."/>
            <person name="Baker S."/>
            <person name="Barry K."/>
            <person name="Bills G."/>
            <person name="Bluhm B."/>
            <person name="Cannon C."/>
            <person name="Castanera R."/>
            <person name="Culley D."/>
            <person name="Daum C."/>
            <person name="Ezra D."/>
            <person name="Gonzalez J."/>
            <person name="Henrissat B."/>
            <person name="Kuo A."/>
            <person name="Liang C."/>
            <person name="Lipzen A."/>
            <person name="Lutzoni F."/>
            <person name="Magnuson J."/>
            <person name="Mondo S."/>
            <person name="Nolan M."/>
            <person name="Ohm R."/>
            <person name="Pangilinan J."/>
            <person name="Park H.-J."/>
            <person name="Ramirez L."/>
            <person name="Alfaro M."/>
            <person name="Sun H."/>
            <person name="Tritt A."/>
            <person name="Yoshinaga Y."/>
            <person name="Zwiers L.-H."/>
            <person name="Turgeon B."/>
            <person name="Goodwin S."/>
            <person name="Spatafora J."/>
            <person name="Crous P."/>
            <person name="Grigoriev I."/>
        </authorList>
    </citation>
    <scope>NUCLEOTIDE SEQUENCE</scope>
    <source>
        <strain evidence="2">CBS 125425</strain>
    </source>
</reference>
<name>A0A9P4QMX0_9PLEO</name>
<proteinExistence type="predicted"/>
<sequence length="194" mass="21975">MGAIIILGVAVIVLGISQLIQSLAINKLQHRQHDEETRRQHRQHDEETRRQHDEERDRVVKAVSKALREGNLVVVDAHYRLDAGIWSHCVSYEKVVLLGLWDPRPEAAQQFRTVEENSLCLYETKLDDSAAQAVLKSANKLVLFIDEQTEVSQGGKHLVLPVGVARIVLDRVFDLATLVSTGDRKPSTLWDMER</sequence>
<dbReference type="EMBL" id="ML996275">
    <property type="protein sequence ID" value="KAF2728560.1"/>
    <property type="molecule type" value="Genomic_DNA"/>
</dbReference>
<gene>
    <name evidence="2" type="ORF">EJ04DRAFT_556684</name>
</gene>
<evidence type="ECO:0000313" key="3">
    <source>
        <dbReference type="Proteomes" id="UP000799444"/>
    </source>
</evidence>
<comment type="caution">
    <text evidence="2">The sequence shown here is derived from an EMBL/GenBank/DDBJ whole genome shotgun (WGS) entry which is preliminary data.</text>
</comment>
<dbReference type="Proteomes" id="UP000799444">
    <property type="component" value="Unassembled WGS sequence"/>
</dbReference>
<organism evidence="2 3">
    <name type="scientific">Polyplosphaeria fusca</name>
    <dbReference type="NCBI Taxonomy" id="682080"/>
    <lineage>
        <taxon>Eukaryota</taxon>
        <taxon>Fungi</taxon>
        <taxon>Dikarya</taxon>
        <taxon>Ascomycota</taxon>
        <taxon>Pezizomycotina</taxon>
        <taxon>Dothideomycetes</taxon>
        <taxon>Pleosporomycetidae</taxon>
        <taxon>Pleosporales</taxon>
        <taxon>Tetraplosphaeriaceae</taxon>
        <taxon>Polyplosphaeria</taxon>
    </lineage>
</organism>
<protein>
    <submittedName>
        <fullName evidence="2">Uncharacterized protein</fullName>
    </submittedName>
</protein>
<keyword evidence="3" id="KW-1185">Reference proteome</keyword>
<evidence type="ECO:0000256" key="1">
    <source>
        <dbReference type="SAM" id="MobiDB-lite"/>
    </source>
</evidence>
<feature type="region of interest" description="Disordered" evidence="1">
    <location>
        <begin position="31"/>
        <end position="56"/>
    </location>
</feature>